<dbReference type="SUPFAM" id="SSF58038">
    <property type="entry name" value="SNARE fusion complex"/>
    <property type="match status" value="1"/>
</dbReference>
<keyword evidence="13" id="KW-1185">Reference proteome</keyword>
<evidence type="ECO:0000313" key="12">
    <source>
        <dbReference type="EMBL" id="KAK7746919.1"/>
    </source>
</evidence>
<evidence type="ECO:0000256" key="5">
    <source>
        <dbReference type="ARBA" id="ARBA00022989"/>
    </source>
</evidence>
<feature type="transmembrane region" description="Helical" evidence="10">
    <location>
        <begin position="160"/>
        <end position="181"/>
    </location>
</feature>
<keyword evidence="3 10" id="KW-0812">Transmembrane</keyword>
<dbReference type="PROSITE" id="PS50192">
    <property type="entry name" value="T_SNARE"/>
    <property type="match status" value="1"/>
</dbReference>
<feature type="domain" description="T-SNARE coiled-coil homology" evidence="11">
    <location>
        <begin position="92"/>
        <end position="154"/>
    </location>
</feature>
<dbReference type="EMBL" id="JAJSPL020000005">
    <property type="protein sequence ID" value="KAK7746919.1"/>
    <property type="molecule type" value="Genomic_DNA"/>
</dbReference>
<comment type="subcellular location">
    <subcellularLocation>
        <location evidence="8">Endomembrane system</location>
        <topology evidence="8">Single-pass type IV membrane protein</topology>
    </subcellularLocation>
    <subcellularLocation>
        <location evidence="1">Golgi apparatus membrane</location>
    </subcellularLocation>
</comment>
<dbReference type="Proteomes" id="UP001320245">
    <property type="component" value="Unassembled WGS sequence"/>
</dbReference>
<keyword evidence="4" id="KW-0653">Protein transport</keyword>
<keyword evidence="7 10" id="KW-0472">Membrane</keyword>
<dbReference type="FunFam" id="1.20.5.110:FF:000057">
    <property type="entry name" value="SNARE complex subunit (Bet1), putative"/>
    <property type="match status" value="1"/>
</dbReference>
<evidence type="ECO:0000256" key="9">
    <source>
        <dbReference type="SAM" id="MobiDB-lite"/>
    </source>
</evidence>
<accession>A0AAN9UET1</accession>
<evidence type="ECO:0000256" key="8">
    <source>
        <dbReference type="ARBA" id="ARBA00046280"/>
    </source>
</evidence>
<evidence type="ECO:0000256" key="10">
    <source>
        <dbReference type="SAM" id="Phobius"/>
    </source>
</evidence>
<organism evidence="12 13">
    <name type="scientific">Cytospora paraplurivora</name>
    <dbReference type="NCBI Taxonomy" id="2898453"/>
    <lineage>
        <taxon>Eukaryota</taxon>
        <taxon>Fungi</taxon>
        <taxon>Dikarya</taxon>
        <taxon>Ascomycota</taxon>
        <taxon>Pezizomycotina</taxon>
        <taxon>Sordariomycetes</taxon>
        <taxon>Sordariomycetidae</taxon>
        <taxon>Diaporthales</taxon>
        <taxon>Cytosporaceae</taxon>
        <taxon>Cytospora</taxon>
    </lineage>
</organism>
<keyword evidence="5 10" id="KW-1133">Transmembrane helix</keyword>
<dbReference type="InterPro" id="IPR039899">
    <property type="entry name" value="BET1_SNARE"/>
</dbReference>
<comment type="caution">
    <text evidence="12">The sequence shown here is derived from an EMBL/GenBank/DDBJ whole genome shotgun (WGS) entry which is preliminary data.</text>
</comment>
<dbReference type="GO" id="GO:0000139">
    <property type="term" value="C:Golgi membrane"/>
    <property type="evidence" value="ECO:0007669"/>
    <property type="project" value="UniProtKB-SubCell"/>
</dbReference>
<evidence type="ECO:0000256" key="3">
    <source>
        <dbReference type="ARBA" id="ARBA00022692"/>
    </source>
</evidence>
<reference evidence="12 13" key="1">
    <citation type="journal article" date="2023" name="PLoS ONE">
        <title>Cytospora paraplurivora sp. nov. isolated from orchards with fruit tree decline syndrome in Ontario, Canada.</title>
        <authorList>
            <person name="Ilyukhin E."/>
            <person name="Nguyen H.D.T."/>
            <person name="Castle A.J."/>
            <person name="Ellouze W."/>
        </authorList>
    </citation>
    <scope>NUCLEOTIDE SEQUENCE [LARGE SCALE GENOMIC DNA]</scope>
    <source>
        <strain evidence="12 13">FDS-564</strain>
    </source>
</reference>
<evidence type="ECO:0000259" key="11">
    <source>
        <dbReference type="PROSITE" id="PS50192"/>
    </source>
</evidence>
<evidence type="ECO:0000256" key="4">
    <source>
        <dbReference type="ARBA" id="ARBA00022927"/>
    </source>
</evidence>
<dbReference type="GO" id="GO:0015031">
    <property type="term" value="P:protein transport"/>
    <property type="evidence" value="ECO:0007669"/>
    <property type="project" value="UniProtKB-KW"/>
</dbReference>
<dbReference type="AlphaFoldDB" id="A0AAN9UET1"/>
<evidence type="ECO:0000256" key="6">
    <source>
        <dbReference type="ARBA" id="ARBA00023034"/>
    </source>
</evidence>
<evidence type="ECO:0000256" key="7">
    <source>
        <dbReference type="ARBA" id="ARBA00023136"/>
    </source>
</evidence>
<proteinExistence type="predicted"/>
<dbReference type="InterPro" id="IPR000727">
    <property type="entry name" value="T_SNARE_dom"/>
</dbReference>
<feature type="region of interest" description="Disordered" evidence="9">
    <location>
        <begin position="1"/>
        <end position="44"/>
    </location>
</feature>
<sequence>MASRFNSTLHQRDSRSALFEGYTGSGADNRRDITPSPSRLNPGGGYGYGYPGAIPSNANGNGSYNSSGDALGVGYRSATPNKRGQYSDAVLNELESQNDAQIEGIMGKVRVLKDMTVAIGDEIRESSALAEKMNDQFDRARLRLRGTMNRMMLMAERTGVGWRVWLAFFAAVILLFTYVWLF</sequence>
<keyword evidence="2" id="KW-0813">Transport</keyword>
<evidence type="ECO:0000256" key="2">
    <source>
        <dbReference type="ARBA" id="ARBA00022448"/>
    </source>
</evidence>
<evidence type="ECO:0000313" key="13">
    <source>
        <dbReference type="Proteomes" id="UP001320245"/>
    </source>
</evidence>
<dbReference type="PANTHER" id="PTHR12791">
    <property type="entry name" value="GOLGI SNARE BET1-RELATED"/>
    <property type="match status" value="1"/>
</dbReference>
<protein>
    <submittedName>
        <fullName evidence="12">Protein transport protein bet1</fullName>
    </submittedName>
</protein>
<gene>
    <name evidence="12" type="primary">BET1</name>
    <name evidence="12" type="ORF">SLS53_002107</name>
</gene>
<name>A0AAN9UET1_9PEZI</name>
<keyword evidence="6" id="KW-0333">Golgi apparatus</keyword>
<dbReference type="Gene3D" id="1.20.5.110">
    <property type="match status" value="1"/>
</dbReference>
<dbReference type="CDD" id="cd15853">
    <property type="entry name" value="SNARE_Bet1"/>
    <property type="match status" value="1"/>
</dbReference>
<evidence type="ECO:0000256" key="1">
    <source>
        <dbReference type="ARBA" id="ARBA00004394"/>
    </source>
</evidence>